<keyword evidence="2" id="KW-0732">Signal</keyword>
<dbReference type="RefSeq" id="WP_193677569.1">
    <property type="nucleotide sequence ID" value="NZ_JADDIV010000004.1"/>
</dbReference>
<dbReference type="Proteomes" id="UP000806285">
    <property type="component" value="Unassembled WGS sequence"/>
</dbReference>
<dbReference type="InterPro" id="IPR042100">
    <property type="entry name" value="Bug_dom1"/>
</dbReference>
<organism evidence="3 4">
    <name type="scientific">Ramlibacter pallidus</name>
    <dbReference type="NCBI Taxonomy" id="2780087"/>
    <lineage>
        <taxon>Bacteria</taxon>
        <taxon>Pseudomonadati</taxon>
        <taxon>Pseudomonadota</taxon>
        <taxon>Betaproteobacteria</taxon>
        <taxon>Burkholderiales</taxon>
        <taxon>Comamonadaceae</taxon>
        <taxon>Ramlibacter</taxon>
    </lineage>
</organism>
<keyword evidence="4" id="KW-1185">Reference proteome</keyword>
<name>A0ABR9S618_9BURK</name>
<dbReference type="Pfam" id="PF03401">
    <property type="entry name" value="TctC"/>
    <property type="match status" value="1"/>
</dbReference>
<accession>A0ABR9S618</accession>
<evidence type="ECO:0000313" key="3">
    <source>
        <dbReference type="EMBL" id="MBE7368955.1"/>
    </source>
</evidence>
<dbReference type="EMBL" id="JADDIV010000004">
    <property type="protein sequence ID" value="MBE7368955.1"/>
    <property type="molecule type" value="Genomic_DNA"/>
</dbReference>
<evidence type="ECO:0000313" key="4">
    <source>
        <dbReference type="Proteomes" id="UP000806285"/>
    </source>
</evidence>
<evidence type="ECO:0000256" key="1">
    <source>
        <dbReference type="ARBA" id="ARBA00006987"/>
    </source>
</evidence>
<feature type="chain" id="PRO_5047055585" evidence="2">
    <location>
        <begin position="22"/>
        <end position="320"/>
    </location>
</feature>
<feature type="signal peptide" evidence="2">
    <location>
        <begin position="1"/>
        <end position="21"/>
    </location>
</feature>
<dbReference type="SUPFAM" id="SSF53850">
    <property type="entry name" value="Periplasmic binding protein-like II"/>
    <property type="match status" value="1"/>
</dbReference>
<dbReference type="PIRSF" id="PIRSF017082">
    <property type="entry name" value="YflP"/>
    <property type="match status" value="1"/>
</dbReference>
<dbReference type="PANTHER" id="PTHR42928:SF5">
    <property type="entry name" value="BLR1237 PROTEIN"/>
    <property type="match status" value="1"/>
</dbReference>
<sequence>MQRRTFLGGLAFSCSASAVLAQAPWPARPVRLVVPLPPGGAADGVARGIAQHLQGALNTPWVVENRPGASGTIGADLVAKAAPDGHTFLSHTSAITIQPHMGSAPYDVLRDFVPVAQTIAGSYVLVVPPSFPADNLRGWIATVRRAPGRYSYGSHGSGSGPHLAMELLKEAADLFIVHVPFRGAAPALQELLAGRLDMAFETTFAALPHIRTGRLKAIALGGPRTLEALPGVGTVAEVFTGFDTDGWQGVFAPAGTPPEIVRRVGEETGHALRAPALAQRIVELGFRPVGNTPEQFAAVVQADYKKWGRVVRERRILADQ</sequence>
<comment type="caution">
    <text evidence="3">The sequence shown here is derived from an EMBL/GenBank/DDBJ whole genome shotgun (WGS) entry which is preliminary data.</text>
</comment>
<dbReference type="Gene3D" id="3.40.190.10">
    <property type="entry name" value="Periplasmic binding protein-like II"/>
    <property type="match status" value="1"/>
</dbReference>
<gene>
    <name evidence="3" type="ORF">IM787_15440</name>
</gene>
<dbReference type="PANTHER" id="PTHR42928">
    <property type="entry name" value="TRICARBOXYLATE-BINDING PROTEIN"/>
    <property type="match status" value="1"/>
</dbReference>
<evidence type="ECO:0000256" key="2">
    <source>
        <dbReference type="SAM" id="SignalP"/>
    </source>
</evidence>
<protein>
    <submittedName>
        <fullName evidence="3">Tripartite tricarboxylate transporter substrate binding protein</fullName>
    </submittedName>
</protein>
<proteinExistence type="inferred from homology"/>
<comment type="similarity">
    <text evidence="1">Belongs to the UPF0065 (bug) family.</text>
</comment>
<dbReference type="Gene3D" id="3.40.190.150">
    <property type="entry name" value="Bordetella uptake gene, domain 1"/>
    <property type="match status" value="1"/>
</dbReference>
<reference evidence="3 4" key="1">
    <citation type="submission" date="2020-10" db="EMBL/GenBank/DDBJ databases">
        <title>Ramlibacter sp. HM2 16S ribosomal RNA gene Genome sequencing and assembly.</title>
        <authorList>
            <person name="Kang M."/>
        </authorList>
    </citation>
    <scope>NUCLEOTIDE SEQUENCE [LARGE SCALE GENOMIC DNA]</scope>
    <source>
        <strain evidence="3 4">HM2</strain>
    </source>
</reference>
<dbReference type="InterPro" id="IPR005064">
    <property type="entry name" value="BUG"/>
</dbReference>